<dbReference type="InterPro" id="IPR000914">
    <property type="entry name" value="SBP_5_dom"/>
</dbReference>
<sequence length="544" mass="60343">MHQFKKILISTLALLLVLAGCSGGDTNTGKVLRVAKDTDIRTLDTSVATDGLSFEVIEQFTDGLLDYDAAGTIIPRAAKELPTVSDDGLTYTFTLRDDIYWYTSDGEEYAPVTAHDFVFAWRRLVDPATASDYNYMITTAQIVNSEQVYSGDLPTTELGVEATDDKTLVVHLENAVPFFEQLMAFPAFNPLNEKFVTEKGDQYALSVENLLSNGPFIFTEWTKSSSWKLTKNEKYYDAANVNIDGIAYTLSADYQSSALQFDSGTIDVTKISASLVDQYKDTEAFKQVPIGYVWYIAFNLAKVEMLENTDLRLAIAYALDRSNITDNIMKDGSLPAEYIVPVGLASLNGKDFRDGIDPFLAYNVATAKEHIEKAKAALGVDKFEFELLIEDSEESKTNAAQIKADLEEIGVTVNITSIPKSERLERMQDATLDYELGLTRWGPDYSDPFTYLGDNFGLHKEQIIAWNNAEYNALIESVSPVGSLALQPNERWEAMKDAEEVFLNNAIVAPVWQSGEAMLINPKVTGIEIHVVGSTAYRNVKIAD</sequence>
<dbReference type="GO" id="GO:1904680">
    <property type="term" value="F:peptide transmembrane transporter activity"/>
    <property type="evidence" value="ECO:0007669"/>
    <property type="project" value="TreeGrafter"/>
</dbReference>
<gene>
    <name evidence="7" type="ORF">AOC36_00995</name>
</gene>
<evidence type="ECO:0000313" key="7">
    <source>
        <dbReference type="EMBL" id="AMC92619.1"/>
    </source>
</evidence>
<feature type="domain" description="Solute-binding protein family 5" evidence="6">
    <location>
        <begin position="73"/>
        <end position="453"/>
    </location>
</feature>
<dbReference type="OrthoDB" id="9801912at2"/>
<dbReference type="KEGG" id="erl:AOC36_00995"/>
<comment type="similarity">
    <text evidence="2">Belongs to the bacterial solute-binding protein 5 family.</text>
</comment>
<evidence type="ECO:0000256" key="1">
    <source>
        <dbReference type="ARBA" id="ARBA00004196"/>
    </source>
</evidence>
<evidence type="ECO:0000256" key="4">
    <source>
        <dbReference type="ARBA" id="ARBA00022729"/>
    </source>
</evidence>
<dbReference type="PIRSF" id="PIRSF002741">
    <property type="entry name" value="MppA"/>
    <property type="match status" value="1"/>
</dbReference>
<organism evidence="7 8">
    <name type="scientific">Erysipelothrix larvae</name>
    <dbReference type="NCBI Taxonomy" id="1514105"/>
    <lineage>
        <taxon>Bacteria</taxon>
        <taxon>Bacillati</taxon>
        <taxon>Bacillota</taxon>
        <taxon>Erysipelotrichia</taxon>
        <taxon>Erysipelotrichales</taxon>
        <taxon>Erysipelotrichaceae</taxon>
        <taxon>Erysipelothrix</taxon>
    </lineage>
</organism>
<dbReference type="PROSITE" id="PS51257">
    <property type="entry name" value="PROKAR_LIPOPROTEIN"/>
    <property type="match status" value="1"/>
</dbReference>
<dbReference type="SUPFAM" id="SSF53850">
    <property type="entry name" value="Periplasmic binding protein-like II"/>
    <property type="match status" value="1"/>
</dbReference>
<feature type="signal peptide" evidence="5">
    <location>
        <begin position="1"/>
        <end position="23"/>
    </location>
</feature>
<dbReference type="PANTHER" id="PTHR30290:SF10">
    <property type="entry name" value="PERIPLASMIC OLIGOPEPTIDE-BINDING PROTEIN-RELATED"/>
    <property type="match status" value="1"/>
</dbReference>
<evidence type="ECO:0000259" key="6">
    <source>
        <dbReference type="Pfam" id="PF00496"/>
    </source>
</evidence>
<keyword evidence="3" id="KW-0813">Transport</keyword>
<evidence type="ECO:0000256" key="5">
    <source>
        <dbReference type="SAM" id="SignalP"/>
    </source>
</evidence>
<protein>
    <recommendedName>
        <fullName evidence="6">Solute-binding protein family 5 domain-containing protein</fullName>
    </recommendedName>
</protein>
<dbReference type="GO" id="GO:0042597">
    <property type="term" value="C:periplasmic space"/>
    <property type="evidence" value="ECO:0007669"/>
    <property type="project" value="UniProtKB-ARBA"/>
</dbReference>
<reference evidence="7 8" key="1">
    <citation type="submission" date="2015-10" db="EMBL/GenBank/DDBJ databases">
        <title>Erysipelothrix larvae sp. LV19 isolated from the larval gut of the rhinoceros beetle, Trypoxylus dichotomus.</title>
        <authorList>
            <person name="Lim S."/>
            <person name="Kim B.-C."/>
        </authorList>
    </citation>
    <scope>NUCLEOTIDE SEQUENCE [LARGE SCALE GENOMIC DNA]</scope>
    <source>
        <strain evidence="7 8">LV19</strain>
    </source>
</reference>
<dbReference type="GO" id="GO:0043190">
    <property type="term" value="C:ATP-binding cassette (ABC) transporter complex"/>
    <property type="evidence" value="ECO:0007669"/>
    <property type="project" value="InterPro"/>
</dbReference>
<dbReference type="GO" id="GO:0015833">
    <property type="term" value="P:peptide transport"/>
    <property type="evidence" value="ECO:0007669"/>
    <property type="project" value="TreeGrafter"/>
</dbReference>
<evidence type="ECO:0000313" key="8">
    <source>
        <dbReference type="Proteomes" id="UP000063781"/>
    </source>
</evidence>
<dbReference type="Proteomes" id="UP000063781">
    <property type="component" value="Chromosome"/>
</dbReference>
<evidence type="ECO:0000256" key="2">
    <source>
        <dbReference type="ARBA" id="ARBA00005695"/>
    </source>
</evidence>
<proteinExistence type="inferred from homology"/>
<dbReference type="Pfam" id="PF00496">
    <property type="entry name" value="SBP_bac_5"/>
    <property type="match status" value="1"/>
</dbReference>
<dbReference type="EMBL" id="CP013213">
    <property type="protein sequence ID" value="AMC92619.1"/>
    <property type="molecule type" value="Genomic_DNA"/>
</dbReference>
<accession>A0A0X8GY78</accession>
<keyword evidence="4 5" id="KW-0732">Signal</keyword>
<dbReference type="InterPro" id="IPR030678">
    <property type="entry name" value="Peptide/Ni-bd"/>
</dbReference>
<dbReference type="STRING" id="1514105.AOC36_00995"/>
<name>A0A0X8GY78_9FIRM</name>
<evidence type="ECO:0000256" key="3">
    <source>
        <dbReference type="ARBA" id="ARBA00022448"/>
    </source>
</evidence>
<comment type="subcellular location">
    <subcellularLocation>
        <location evidence="1">Cell envelope</location>
    </subcellularLocation>
</comment>
<dbReference type="PANTHER" id="PTHR30290">
    <property type="entry name" value="PERIPLASMIC BINDING COMPONENT OF ABC TRANSPORTER"/>
    <property type="match status" value="1"/>
</dbReference>
<dbReference type="InterPro" id="IPR039424">
    <property type="entry name" value="SBP_5"/>
</dbReference>
<dbReference type="FunFam" id="3.90.76.10:FF:000001">
    <property type="entry name" value="Oligopeptide ABC transporter substrate-binding protein"/>
    <property type="match status" value="1"/>
</dbReference>
<dbReference type="Gene3D" id="3.90.76.10">
    <property type="entry name" value="Dipeptide-binding Protein, Domain 1"/>
    <property type="match status" value="1"/>
</dbReference>
<dbReference type="CDD" id="cd08504">
    <property type="entry name" value="PBP2_OppA"/>
    <property type="match status" value="1"/>
</dbReference>
<feature type="chain" id="PRO_5038391117" description="Solute-binding protein family 5 domain-containing protein" evidence="5">
    <location>
        <begin position="24"/>
        <end position="544"/>
    </location>
</feature>
<dbReference type="AlphaFoldDB" id="A0A0X8GY78"/>
<dbReference type="Gene3D" id="3.40.190.10">
    <property type="entry name" value="Periplasmic binding protein-like II"/>
    <property type="match status" value="1"/>
</dbReference>
<dbReference type="Gene3D" id="3.10.105.10">
    <property type="entry name" value="Dipeptide-binding Protein, Domain 3"/>
    <property type="match status" value="1"/>
</dbReference>
<keyword evidence="8" id="KW-1185">Reference proteome</keyword>
<dbReference type="RefSeq" id="WP_067630152.1">
    <property type="nucleotide sequence ID" value="NZ_CP013213.1"/>
</dbReference>
<dbReference type="GO" id="GO:0030313">
    <property type="term" value="C:cell envelope"/>
    <property type="evidence" value="ECO:0007669"/>
    <property type="project" value="UniProtKB-SubCell"/>
</dbReference>